<dbReference type="PROSITE" id="PS51186">
    <property type="entry name" value="GNAT"/>
    <property type="match status" value="1"/>
</dbReference>
<dbReference type="Proteomes" id="UP001269144">
    <property type="component" value="Unassembled WGS sequence"/>
</dbReference>
<organism evidence="2 3">
    <name type="scientific">Paracoccus aurantius</name>
    <dbReference type="NCBI Taxonomy" id="3073814"/>
    <lineage>
        <taxon>Bacteria</taxon>
        <taxon>Pseudomonadati</taxon>
        <taxon>Pseudomonadota</taxon>
        <taxon>Alphaproteobacteria</taxon>
        <taxon>Rhodobacterales</taxon>
        <taxon>Paracoccaceae</taxon>
        <taxon>Paracoccus</taxon>
    </lineage>
</organism>
<proteinExistence type="predicted"/>
<evidence type="ECO:0000313" key="2">
    <source>
        <dbReference type="EMBL" id="MDS9469918.1"/>
    </source>
</evidence>
<dbReference type="InterPro" id="IPR016181">
    <property type="entry name" value="Acyl_CoA_acyltransferase"/>
</dbReference>
<sequence length="123" mass="14055">MLQLGKWDEPMRRAAIRRSFKAADSCIIVYRGVDIGWTQITERDTDYNLTQIQILAEYCGLGIGSRIIRDLQDRASCEGRTVSLSAVRTNRAIELYCRMGFRVIDPNATPIIDMVWTPTERVT</sequence>
<dbReference type="RefSeq" id="WP_311162690.1">
    <property type="nucleotide sequence ID" value="NZ_JAVQLW010000005.1"/>
</dbReference>
<keyword evidence="3" id="KW-1185">Reference proteome</keyword>
<dbReference type="Pfam" id="PF13508">
    <property type="entry name" value="Acetyltransf_7"/>
    <property type="match status" value="1"/>
</dbReference>
<evidence type="ECO:0000313" key="3">
    <source>
        <dbReference type="Proteomes" id="UP001269144"/>
    </source>
</evidence>
<accession>A0ABU2HXY5</accession>
<gene>
    <name evidence="2" type="ORF">RGQ15_20425</name>
</gene>
<dbReference type="SUPFAM" id="SSF55729">
    <property type="entry name" value="Acyl-CoA N-acyltransferases (Nat)"/>
    <property type="match status" value="1"/>
</dbReference>
<comment type="caution">
    <text evidence="2">The sequence shown here is derived from an EMBL/GenBank/DDBJ whole genome shotgun (WGS) entry which is preliminary data.</text>
</comment>
<evidence type="ECO:0000259" key="1">
    <source>
        <dbReference type="PROSITE" id="PS51186"/>
    </source>
</evidence>
<dbReference type="InterPro" id="IPR000182">
    <property type="entry name" value="GNAT_dom"/>
</dbReference>
<dbReference type="Gene3D" id="3.40.630.30">
    <property type="match status" value="1"/>
</dbReference>
<reference evidence="3" key="1">
    <citation type="submission" date="2023-07" db="EMBL/GenBank/DDBJ databases">
        <title>Paracoccus sp. MBLB3053 whole genome sequence.</title>
        <authorList>
            <person name="Hwang C.Y."/>
            <person name="Cho E.-S."/>
            <person name="Seo M.-J."/>
        </authorList>
    </citation>
    <scope>NUCLEOTIDE SEQUENCE [LARGE SCALE GENOMIC DNA]</scope>
    <source>
        <strain evidence="3">MBLB3053</strain>
    </source>
</reference>
<name>A0ABU2HXY5_9RHOB</name>
<dbReference type="EMBL" id="JAVQLW010000005">
    <property type="protein sequence ID" value="MDS9469918.1"/>
    <property type="molecule type" value="Genomic_DNA"/>
</dbReference>
<feature type="domain" description="N-acetyltransferase" evidence="1">
    <location>
        <begin position="1"/>
        <end position="119"/>
    </location>
</feature>
<protein>
    <submittedName>
        <fullName evidence="2">GNAT family N-acetyltransferase</fullName>
    </submittedName>
</protein>